<dbReference type="SUPFAM" id="SSF47473">
    <property type="entry name" value="EF-hand"/>
    <property type="match status" value="1"/>
</dbReference>
<dbReference type="Gene3D" id="1.10.287.70">
    <property type="match status" value="1"/>
</dbReference>
<evidence type="ECO:0000256" key="4">
    <source>
        <dbReference type="ARBA" id="ARBA00022989"/>
    </source>
</evidence>
<dbReference type="Gene3D" id="1.20.120.350">
    <property type="entry name" value="Voltage-gated potassium channels. Chain C"/>
    <property type="match status" value="1"/>
</dbReference>
<evidence type="ECO:0000259" key="7">
    <source>
        <dbReference type="PROSITE" id="PS50222"/>
    </source>
</evidence>
<accession>A0A7S1F4Z2</accession>
<dbReference type="PROSITE" id="PS00018">
    <property type="entry name" value="EF_HAND_1"/>
    <property type="match status" value="2"/>
</dbReference>
<proteinExistence type="predicted"/>
<feature type="transmembrane region" description="Helical" evidence="6">
    <location>
        <begin position="92"/>
        <end position="116"/>
    </location>
</feature>
<dbReference type="Pfam" id="PF13499">
    <property type="entry name" value="EF-hand_7"/>
    <property type="match status" value="1"/>
</dbReference>
<protein>
    <recommendedName>
        <fullName evidence="7">EF-hand domain-containing protein</fullName>
    </recommendedName>
</protein>
<dbReference type="GO" id="GO:0001518">
    <property type="term" value="C:voltage-gated sodium channel complex"/>
    <property type="evidence" value="ECO:0007669"/>
    <property type="project" value="TreeGrafter"/>
</dbReference>
<dbReference type="GO" id="GO:0005248">
    <property type="term" value="F:voltage-gated sodium channel activity"/>
    <property type="evidence" value="ECO:0007669"/>
    <property type="project" value="TreeGrafter"/>
</dbReference>
<dbReference type="PANTHER" id="PTHR10037">
    <property type="entry name" value="VOLTAGE-GATED CATION CHANNEL CALCIUM AND SODIUM"/>
    <property type="match status" value="1"/>
</dbReference>
<sequence length="368" mass="41982">MARILAHEGHFLVGPDWRWNYFDSTIVLISILERLVSVVGNSSVFRLLRIMRLSRSTRTMRLVRFFPSLYPLQFMMLSCANSLPALGWTCLLVLILLFLFSSVLTSGIAHFVGNLTHTSETAESLRRHFANVPMCMLTLFLSFIGEVEFRDVILSLLEVDTVYCVLYVMFLIFVTLAVMNVVNGIFISEAMELASQDREIRQRGELIRSRKNLQMLSTIFREMDPDDTGFIGKVDFEEQLQRPVVQSLLSFFNFDVTDATAFFKLLDVDENGCVDIEEFTVGCLRMHGKSNAIDMEISIQETKRLVLSIAQELRGDPAKFDSGRASIMEASRGHKSTLVDRMTMMEESLLGIEERLGIRHARGHRLVR</sequence>
<dbReference type="Gene3D" id="1.10.238.10">
    <property type="entry name" value="EF-hand"/>
    <property type="match status" value="1"/>
</dbReference>
<organism evidence="8">
    <name type="scientific">Noctiluca scintillans</name>
    <name type="common">Sea sparkle</name>
    <name type="synonym">Red tide dinoflagellate</name>
    <dbReference type="NCBI Taxonomy" id="2966"/>
    <lineage>
        <taxon>Eukaryota</taxon>
        <taxon>Sar</taxon>
        <taxon>Alveolata</taxon>
        <taxon>Dinophyceae</taxon>
        <taxon>Noctilucales</taxon>
        <taxon>Noctilucaceae</taxon>
        <taxon>Noctiluca</taxon>
    </lineage>
</organism>
<dbReference type="InterPro" id="IPR043203">
    <property type="entry name" value="VGCC_Ca_Na"/>
</dbReference>
<gene>
    <name evidence="8" type="ORF">NSCI0253_LOCUS18981</name>
</gene>
<dbReference type="InterPro" id="IPR018247">
    <property type="entry name" value="EF_Hand_1_Ca_BS"/>
</dbReference>
<dbReference type="EMBL" id="HBFQ01026893">
    <property type="protein sequence ID" value="CAD8844631.1"/>
    <property type="molecule type" value="Transcribed_RNA"/>
</dbReference>
<dbReference type="GO" id="GO:0005509">
    <property type="term" value="F:calcium ion binding"/>
    <property type="evidence" value="ECO:0007669"/>
    <property type="project" value="InterPro"/>
</dbReference>
<feature type="domain" description="EF-hand" evidence="7">
    <location>
        <begin position="254"/>
        <end position="289"/>
    </location>
</feature>
<evidence type="ECO:0000256" key="2">
    <source>
        <dbReference type="ARBA" id="ARBA00022692"/>
    </source>
</evidence>
<keyword evidence="4 6" id="KW-1133">Transmembrane helix</keyword>
<dbReference type="PANTHER" id="PTHR10037:SF62">
    <property type="entry name" value="SODIUM CHANNEL PROTEIN 60E"/>
    <property type="match status" value="1"/>
</dbReference>
<dbReference type="InterPro" id="IPR002048">
    <property type="entry name" value="EF_hand_dom"/>
</dbReference>
<feature type="transmembrane region" description="Helical" evidence="6">
    <location>
        <begin position="165"/>
        <end position="188"/>
    </location>
</feature>
<feature type="transmembrane region" description="Helical" evidence="6">
    <location>
        <begin position="128"/>
        <end position="145"/>
    </location>
</feature>
<evidence type="ECO:0000256" key="5">
    <source>
        <dbReference type="ARBA" id="ARBA00023136"/>
    </source>
</evidence>
<evidence type="ECO:0000256" key="6">
    <source>
        <dbReference type="SAM" id="Phobius"/>
    </source>
</evidence>
<keyword evidence="5 6" id="KW-0472">Membrane</keyword>
<feature type="transmembrane region" description="Helical" evidence="6">
    <location>
        <begin position="26"/>
        <end position="48"/>
    </location>
</feature>
<name>A0A7S1F4Z2_NOCSC</name>
<evidence type="ECO:0000256" key="3">
    <source>
        <dbReference type="ARBA" id="ARBA00022837"/>
    </source>
</evidence>
<dbReference type="PROSITE" id="PS50222">
    <property type="entry name" value="EF_HAND_2"/>
    <property type="match status" value="2"/>
</dbReference>
<feature type="transmembrane region" description="Helical" evidence="6">
    <location>
        <begin position="69"/>
        <end position="86"/>
    </location>
</feature>
<dbReference type="AlphaFoldDB" id="A0A7S1F4Z2"/>
<evidence type="ECO:0000313" key="8">
    <source>
        <dbReference type="EMBL" id="CAD8844631.1"/>
    </source>
</evidence>
<comment type="subcellular location">
    <subcellularLocation>
        <location evidence="1">Membrane</location>
        <topology evidence="1">Multi-pass membrane protein</topology>
    </subcellularLocation>
</comment>
<keyword evidence="3" id="KW-0106">Calcium</keyword>
<reference evidence="8" key="1">
    <citation type="submission" date="2021-01" db="EMBL/GenBank/DDBJ databases">
        <authorList>
            <person name="Corre E."/>
            <person name="Pelletier E."/>
            <person name="Niang G."/>
            <person name="Scheremetjew M."/>
            <person name="Finn R."/>
            <person name="Kale V."/>
            <person name="Holt S."/>
            <person name="Cochrane G."/>
            <person name="Meng A."/>
            <person name="Brown T."/>
            <person name="Cohen L."/>
        </authorList>
    </citation>
    <scope>NUCLEOTIDE SEQUENCE</scope>
</reference>
<evidence type="ECO:0000256" key="1">
    <source>
        <dbReference type="ARBA" id="ARBA00004141"/>
    </source>
</evidence>
<dbReference type="InterPro" id="IPR027359">
    <property type="entry name" value="Volt_channel_dom_sf"/>
</dbReference>
<dbReference type="InterPro" id="IPR005821">
    <property type="entry name" value="Ion_trans_dom"/>
</dbReference>
<feature type="domain" description="EF-hand" evidence="7">
    <location>
        <begin position="211"/>
        <end position="246"/>
    </location>
</feature>
<dbReference type="InterPro" id="IPR011992">
    <property type="entry name" value="EF-hand-dom_pair"/>
</dbReference>
<dbReference type="Pfam" id="PF00520">
    <property type="entry name" value="Ion_trans"/>
    <property type="match status" value="1"/>
</dbReference>
<keyword evidence="2 6" id="KW-0812">Transmembrane</keyword>